<dbReference type="PIRSF" id="PIRSF006113">
    <property type="entry name" value="PTP_synth"/>
    <property type="match status" value="1"/>
</dbReference>
<feature type="binding site" evidence="10">
    <location>
        <position position="16"/>
    </location>
    <ligand>
        <name>Zn(2+)</name>
        <dbReference type="ChEBI" id="CHEBI:29105"/>
    </ligand>
</feature>
<dbReference type="Pfam" id="PF01242">
    <property type="entry name" value="PTPS"/>
    <property type="match status" value="1"/>
</dbReference>
<keyword evidence="5 8" id="KW-0862">Zinc</keyword>
<gene>
    <name evidence="11" type="ORF">Clopa_0683</name>
</gene>
<dbReference type="NCBIfam" id="TIGR03367">
    <property type="entry name" value="queuosine_QueD"/>
    <property type="match status" value="1"/>
</dbReference>
<sequence>MFSYEVVKKVKFDAAHFIPEYQGKCRNIHGHTWFVEAGVKGNKLQNGMLFDFTILKKELKNICDEFDHKFLNELEEFKELPPTAENIGRVIYEKIENKLEDGLELSFIKVFENPDSWVIVTKDK</sequence>
<keyword evidence="12" id="KW-1185">Reference proteome</keyword>
<dbReference type="Proteomes" id="UP000013523">
    <property type="component" value="Chromosome"/>
</dbReference>
<feature type="binding site" evidence="10">
    <location>
        <position position="31"/>
    </location>
    <ligand>
        <name>Zn(2+)</name>
        <dbReference type="ChEBI" id="CHEBI:29105"/>
    </ligand>
</feature>
<dbReference type="RefSeq" id="WP_015614051.1">
    <property type="nucleotide sequence ID" value="NC_021182.1"/>
</dbReference>
<dbReference type="STRING" id="86416.Clopa_0683"/>
<dbReference type="SUPFAM" id="SSF55620">
    <property type="entry name" value="Tetrahydrobiopterin biosynthesis enzymes-like"/>
    <property type="match status" value="1"/>
</dbReference>
<dbReference type="HOGENOM" id="CLU_111016_6_3_9"/>
<proteinExistence type="inferred from homology"/>
<keyword evidence="4 8" id="KW-0479">Metal-binding</keyword>
<keyword evidence="6 8" id="KW-0456">Lyase</keyword>
<protein>
    <recommendedName>
        <fullName evidence="3 8">6-carboxy-5,6,7,8-tetrahydropterin synthase</fullName>
        <ecNumber evidence="8">4.-.-.-</ecNumber>
    </recommendedName>
</protein>
<dbReference type="InterPro" id="IPR007115">
    <property type="entry name" value="6-PTP_synth/QueD"/>
</dbReference>
<reference evidence="11 12" key="1">
    <citation type="submission" date="2012-01" db="EMBL/GenBank/DDBJ databases">
        <title>Complete sequence of chromosome of Clostridium pasteurianum BC1.</title>
        <authorList>
            <consortium name="US DOE Joint Genome Institute"/>
            <person name="Lucas S."/>
            <person name="Han J."/>
            <person name="Lapidus A."/>
            <person name="Cheng J.-F."/>
            <person name="Goodwin L."/>
            <person name="Pitluck S."/>
            <person name="Peters L."/>
            <person name="Mikhailova N."/>
            <person name="Teshima H."/>
            <person name="Detter J.C."/>
            <person name="Han C."/>
            <person name="Tapia R."/>
            <person name="Land M."/>
            <person name="Hauser L."/>
            <person name="Kyrpides N."/>
            <person name="Ivanova N."/>
            <person name="Pagani I."/>
            <person name="Dunn J."/>
            <person name="Taghavi S."/>
            <person name="Francis A."/>
            <person name="van der Lelie D."/>
            <person name="Woyke T."/>
        </authorList>
    </citation>
    <scope>NUCLEOTIDE SEQUENCE [LARGE SCALE GENOMIC DNA]</scope>
    <source>
        <strain evidence="11 12">BC1</strain>
    </source>
</reference>
<evidence type="ECO:0000313" key="11">
    <source>
        <dbReference type="EMBL" id="AGK95725.1"/>
    </source>
</evidence>
<dbReference type="PANTHER" id="PTHR12589:SF7">
    <property type="entry name" value="6-PYRUVOYL TETRAHYDROBIOPTERIN SYNTHASE"/>
    <property type="match status" value="1"/>
</dbReference>
<comment type="cofactor">
    <cofactor evidence="8 10">
        <name>Zn(2+)</name>
        <dbReference type="ChEBI" id="CHEBI:29105"/>
    </cofactor>
    <text evidence="8 10">Binds 1 zinc ion per subunit.</text>
</comment>
<dbReference type="EC" id="4.-.-.-" evidence="8"/>
<evidence type="ECO:0000256" key="7">
    <source>
        <dbReference type="ARBA" id="ARBA00048807"/>
    </source>
</evidence>
<dbReference type="PANTHER" id="PTHR12589">
    <property type="entry name" value="PYRUVOYL TETRAHYDROBIOPTERIN SYNTHASE"/>
    <property type="match status" value="1"/>
</dbReference>
<dbReference type="GO" id="GO:0046872">
    <property type="term" value="F:metal ion binding"/>
    <property type="evidence" value="ECO:0007669"/>
    <property type="project" value="UniProtKB-KW"/>
</dbReference>
<evidence type="ECO:0000256" key="10">
    <source>
        <dbReference type="PIRSR" id="PIRSR006113-2"/>
    </source>
</evidence>
<evidence type="ECO:0000256" key="2">
    <source>
        <dbReference type="ARBA" id="ARBA00008900"/>
    </source>
</evidence>
<comment type="catalytic activity">
    <reaction evidence="7 8">
        <text>7,8-dihydroneopterin 3'-triphosphate + H2O = 6-carboxy-5,6,7,8-tetrahydropterin + triphosphate + acetaldehyde + 2 H(+)</text>
        <dbReference type="Rhea" id="RHEA:27966"/>
        <dbReference type="ChEBI" id="CHEBI:15343"/>
        <dbReference type="ChEBI" id="CHEBI:15377"/>
        <dbReference type="ChEBI" id="CHEBI:15378"/>
        <dbReference type="ChEBI" id="CHEBI:18036"/>
        <dbReference type="ChEBI" id="CHEBI:58462"/>
        <dbReference type="ChEBI" id="CHEBI:61032"/>
        <dbReference type="EC" id="4.1.2.50"/>
    </reaction>
</comment>
<dbReference type="Gene3D" id="3.30.479.10">
    <property type="entry name" value="6-pyruvoyl tetrahydropterin synthase/QueD"/>
    <property type="match status" value="1"/>
</dbReference>
<feature type="binding site" evidence="10">
    <location>
        <position position="29"/>
    </location>
    <ligand>
        <name>Zn(2+)</name>
        <dbReference type="ChEBI" id="CHEBI:29105"/>
    </ligand>
</feature>
<evidence type="ECO:0000256" key="3">
    <source>
        <dbReference type="ARBA" id="ARBA00018141"/>
    </source>
</evidence>
<dbReference type="AlphaFoldDB" id="R4K7V5"/>
<feature type="active site" description="Charge relay system" evidence="9">
    <location>
        <position position="68"/>
    </location>
</feature>
<evidence type="ECO:0000256" key="1">
    <source>
        <dbReference type="ARBA" id="ARBA00005061"/>
    </source>
</evidence>
<evidence type="ECO:0000313" key="12">
    <source>
        <dbReference type="Proteomes" id="UP000013523"/>
    </source>
</evidence>
<evidence type="ECO:0000256" key="9">
    <source>
        <dbReference type="PIRSR" id="PIRSR006113-1"/>
    </source>
</evidence>
<evidence type="ECO:0000256" key="4">
    <source>
        <dbReference type="ARBA" id="ARBA00022723"/>
    </source>
</evidence>
<evidence type="ECO:0000256" key="8">
    <source>
        <dbReference type="PIRNR" id="PIRNR006113"/>
    </source>
</evidence>
<dbReference type="PATRIC" id="fig|86416.3.peg.671"/>
<keyword evidence="8" id="KW-0671">Queuosine biosynthesis</keyword>
<dbReference type="GO" id="GO:0008616">
    <property type="term" value="P:tRNA queuosine(34) biosynthetic process"/>
    <property type="evidence" value="ECO:0007669"/>
    <property type="project" value="UniProtKB-KW"/>
</dbReference>
<dbReference type="eggNOG" id="COG0720">
    <property type="taxonomic scope" value="Bacteria"/>
</dbReference>
<dbReference type="UniPathway" id="UPA00391"/>
<evidence type="ECO:0000256" key="6">
    <source>
        <dbReference type="ARBA" id="ARBA00023239"/>
    </source>
</evidence>
<dbReference type="EMBL" id="CP003261">
    <property type="protein sequence ID" value="AGK95725.1"/>
    <property type="molecule type" value="Genomic_DNA"/>
</dbReference>
<comment type="similarity">
    <text evidence="2 8">Belongs to the PTPS family. QueD subfamily.</text>
</comment>
<dbReference type="KEGG" id="cpas:Clopa_0683"/>
<accession>R4K7V5</accession>
<organism evidence="11 12">
    <name type="scientific">Clostridium pasteurianum BC1</name>
    <dbReference type="NCBI Taxonomy" id="86416"/>
    <lineage>
        <taxon>Bacteria</taxon>
        <taxon>Bacillati</taxon>
        <taxon>Bacillota</taxon>
        <taxon>Clostridia</taxon>
        <taxon>Eubacteriales</taxon>
        <taxon>Clostridiaceae</taxon>
        <taxon>Clostridium</taxon>
    </lineage>
</organism>
<comment type="pathway">
    <text evidence="1 8">Purine metabolism; 7-cyano-7-deazaguanine biosynthesis.</text>
</comment>
<dbReference type="GO" id="GO:0070497">
    <property type="term" value="F:6-carboxytetrahydropterin synthase activity"/>
    <property type="evidence" value="ECO:0007669"/>
    <property type="project" value="UniProtKB-EC"/>
</dbReference>
<evidence type="ECO:0000256" key="5">
    <source>
        <dbReference type="ARBA" id="ARBA00022833"/>
    </source>
</evidence>
<name>R4K7V5_CLOPA</name>
<dbReference type="InterPro" id="IPR038418">
    <property type="entry name" value="6-PTP_synth/QueD_sf"/>
</dbReference>
<dbReference type="OrthoDB" id="9804698at2"/>
<feature type="active site" description="Charge relay system" evidence="9">
    <location>
        <position position="112"/>
    </location>
</feature>
<feature type="active site" description="Proton acceptor" evidence="9">
    <location>
        <position position="25"/>
    </location>
</feature>